<comment type="caution">
    <text evidence="2">The sequence shown here is derived from an EMBL/GenBank/DDBJ whole genome shotgun (WGS) entry which is preliminary data.</text>
</comment>
<feature type="transmembrane region" description="Helical" evidence="1">
    <location>
        <begin position="121"/>
        <end position="145"/>
    </location>
</feature>
<keyword evidence="1" id="KW-0812">Transmembrane</keyword>
<evidence type="ECO:0000313" key="3">
    <source>
        <dbReference type="Proteomes" id="UP000238191"/>
    </source>
</evidence>
<sequence length="271" mass="30407">MDWFDFLTNKVALGSITGIIVAAAITCWRAESFHPVNARLLRFFIARDEIEDPVIKKNLADQAALVSFRMTHGVRSQTLLDAQNLAAFSEKRNIPISLIGRAGWAFDLKKLEIVPKRIPHWAWPAGASIVLFLLIIGMIISAAVASTDDLLITLKGSETSLWLTSTEARKVRPIFGKKENFVKDQCSSSQKPVSPPGFKSTDPRTLCDIWADNSFDKYLAQEIPKQRRVFLMALGMLTWYALMIFGTIRQWLAQIELKKILGKAETEKAEA</sequence>
<dbReference type="OrthoDB" id="6007429at2"/>
<protein>
    <submittedName>
        <fullName evidence="2">Uncharacterized protein</fullName>
    </submittedName>
</protein>
<dbReference type="RefSeq" id="WP_052764942.1">
    <property type="nucleotide sequence ID" value="NZ_MDEI01000006.1"/>
</dbReference>
<name>A0A2S7D3X3_9XANT</name>
<accession>A0A2S7D3X3</accession>
<dbReference type="InterPro" id="IPR046188">
    <property type="entry name" value="DUF6216"/>
</dbReference>
<dbReference type="EMBL" id="MDEI01000006">
    <property type="protein sequence ID" value="PPU68541.1"/>
    <property type="molecule type" value="Genomic_DNA"/>
</dbReference>
<evidence type="ECO:0000256" key="1">
    <source>
        <dbReference type="SAM" id="Phobius"/>
    </source>
</evidence>
<keyword evidence="3" id="KW-1185">Reference proteome</keyword>
<reference evidence="3" key="1">
    <citation type="submission" date="2016-08" db="EMBL/GenBank/DDBJ databases">
        <authorList>
            <person name="Merda D."/>
            <person name="Briand M."/>
            <person name="Taghouti G."/>
            <person name="Carrere S."/>
            <person name="Gouzy J."/>
            <person name="Portier P."/>
            <person name="Jacques M.-A."/>
            <person name="Fischer-Le Saux M."/>
        </authorList>
    </citation>
    <scope>NUCLEOTIDE SEQUENCE [LARGE SCALE GENOMIC DNA]</scope>
    <source>
        <strain evidence="3">CFBP4643</strain>
    </source>
</reference>
<gene>
    <name evidence="2" type="ORF">XpiCFBP4643_08475</name>
</gene>
<dbReference type="Pfam" id="PF19723">
    <property type="entry name" value="DUF6216"/>
    <property type="match status" value="1"/>
</dbReference>
<evidence type="ECO:0000313" key="2">
    <source>
        <dbReference type="EMBL" id="PPU68541.1"/>
    </source>
</evidence>
<dbReference type="Proteomes" id="UP000238191">
    <property type="component" value="Unassembled WGS sequence"/>
</dbReference>
<organism evidence="2 3">
    <name type="scientific">Xanthomonas pisi</name>
    <dbReference type="NCBI Taxonomy" id="56457"/>
    <lineage>
        <taxon>Bacteria</taxon>
        <taxon>Pseudomonadati</taxon>
        <taxon>Pseudomonadota</taxon>
        <taxon>Gammaproteobacteria</taxon>
        <taxon>Lysobacterales</taxon>
        <taxon>Lysobacteraceae</taxon>
        <taxon>Xanthomonas</taxon>
    </lineage>
</organism>
<proteinExistence type="predicted"/>
<dbReference type="AlphaFoldDB" id="A0A2S7D3X3"/>
<keyword evidence="1" id="KW-1133">Transmembrane helix</keyword>
<keyword evidence="1" id="KW-0472">Membrane</keyword>
<feature type="transmembrane region" description="Helical" evidence="1">
    <location>
        <begin position="229"/>
        <end position="248"/>
    </location>
</feature>